<feature type="non-terminal residue" evidence="2">
    <location>
        <position position="36"/>
    </location>
</feature>
<dbReference type="GO" id="GO:0004784">
    <property type="term" value="F:superoxide dismutase activity"/>
    <property type="evidence" value="ECO:0007669"/>
    <property type="project" value="UniProtKB-EC"/>
</dbReference>
<feature type="region of interest" description="Disordered" evidence="1">
    <location>
        <begin position="1"/>
        <end position="36"/>
    </location>
</feature>
<protein>
    <submittedName>
        <fullName evidence="2">Superoxide dismutase [Mn]</fullName>
        <ecNumber evidence="2">1.15.1.1</ecNumber>
    </submittedName>
</protein>
<feature type="non-terminal residue" evidence="2">
    <location>
        <position position="1"/>
    </location>
</feature>
<organism evidence="2">
    <name type="scientific">uncultured Rubrobacteraceae bacterium</name>
    <dbReference type="NCBI Taxonomy" id="349277"/>
    <lineage>
        <taxon>Bacteria</taxon>
        <taxon>Bacillati</taxon>
        <taxon>Actinomycetota</taxon>
        <taxon>Rubrobacteria</taxon>
        <taxon>Rubrobacterales</taxon>
        <taxon>Rubrobacteraceae</taxon>
        <taxon>environmental samples</taxon>
    </lineage>
</organism>
<accession>A0A6J4RUF1</accession>
<evidence type="ECO:0000256" key="1">
    <source>
        <dbReference type="SAM" id="MobiDB-lite"/>
    </source>
</evidence>
<evidence type="ECO:0000313" key="2">
    <source>
        <dbReference type="EMBL" id="CAA9481808.1"/>
    </source>
</evidence>
<gene>
    <name evidence="2" type="ORF">AVDCRST_MAG02-4498</name>
</gene>
<reference evidence="2" key="1">
    <citation type="submission" date="2020-02" db="EMBL/GenBank/DDBJ databases">
        <authorList>
            <person name="Meier V. D."/>
        </authorList>
    </citation>
    <scope>NUCLEOTIDE SEQUENCE</scope>
    <source>
        <strain evidence="2">AVDCRST_MAG02</strain>
    </source>
</reference>
<dbReference type="AlphaFoldDB" id="A0A6J4RUF1"/>
<dbReference type="EMBL" id="CADCVH010000128">
    <property type="protein sequence ID" value="CAA9481808.1"/>
    <property type="molecule type" value="Genomic_DNA"/>
</dbReference>
<feature type="compositionally biased region" description="Basic and acidic residues" evidence="1">
    <location>
        <begin position="19"/>
        <end position="36"/>
    </location>
</feature>
<proteinExistence type="predicted"/>
<keyword evidence="2" id="KW-0560">Oxidoreductase</keyword>
<sequence length="36" mass="3838">GIRAAAAPLRLRRAGAGHRPGDHAPAPREAPQHLRH</sequence>
<name>A0A6J4RUF1_9ACTN</name>
<dbReference type="EC" id="1.15.1.1" evidence="2"/>